<name>A0A0B8QKX4_9VIBR</name>
<dbReference type="PROSITE" id="PS51318">
    <property type="entry name" value="TAT"/>
    <property type="match status" value="1"/>
</dbReference>
<accession>A0A0B8QKX4</accession>
<protein>
    <submittedName>
        <fullName evidence="2">Putative exported protein</fullName>
    </submittedName>
</protein>
<feature type="chain" id="PRO_5002137750" evidence="1">
    <location>
        <begin position="28"/>
        <end position="132"/>
    </location>
</feature>
<dbReference type="STRING" id="1481914.JCM19241_4436"/>
<sequence>MANMQRRTFVKGAMASLVVLSTPFALAKSDKKSPKVVWVVLRGAMDGMHAVIPAFDPMLSQHRPQIASKVIDSPLQLEQGYRLHPEFKQLHTWYQNKQASFVVAVGSGYPSRSHFDGQDYLESAGQGQESGC</sequence>
<dbReference type="Proteomes" id="UP000031666">
    <property type="component" value="Unassembled WGS sequence"/>
</dbReference>
<evidence type="ECO:0000313" key="2">
    <source>
        <dbReference type="EMBL" id="GAM77772.1"/>
    </source>
</evidence>
<keyword evidence="1" id="KW-0732">Signal</keyword>
<dbReference type="AlphaFoldDB" id="A0A0B8QKX4"/>
<organism evidence="2 3">
    <name type="scientific">Vibrio ishigakensis</name>
    <dbReference type="NCBI Taxonomy" id="1481914"/>
    <lineage>
        <taxon>Bacteria</taxon>
        <taxon>Pseudomonadati</taxon>
        <taxon>Pseudomonadota</taxon>
        <taxon>Gammaproteobacteria</taxon>
        <taxon>Vibrionales</taxon>
        <taxon>Vibrionaceae</taxon>
        <taxon>Vibrio</taxon>
    </lineage>
</organism>
<dbReference type="InterPro" id="IPR006311">
    <property type="entry name" value="TAT_signal"/>
</dbReference>
<evidence type="ECO:0000313" key="3">
    <source>
        <dbReference type="Proteomes" id="UP000031666"/>
    </source>
</evidence>
<gene>
    <name evidence="2" type="ORF">JCM19241_4436</name>
</gene>
<evidence type="ECO:0000256" key="1">
    <source>
        <dbReference type="SAM" id="SignalP"/>
    </source>
</evidence>
<reference evidence="2 3" key="2">
    <citation type="submission" date="2015-01" db="EMBL/GenBank/DDBJ databases">
        <authorList>
            <consortium name="NBRP consortium"/>
            <person name="Sawabe T."/>
            <person name="Meirelles P."/>
            <person name="Feng G."/>
            <person name="Sayaka M."/>
            <person name="Hattori M."/>
            <person name="Ohkuma M."/>
        </authorList>
    </citation>
    <scope>NUCLEOTIDE SEQUENCE [LARGE SCALE GENOMIC DNA]</scope>
    <source>
        <strain evidence="3">JCM 19241</strain>
    </source>
</reference>
<comment type="caution">
    <text evidence="2">The sequence shown here is derived from an EMBL/GenBank/DDBJ whole genome shotgun (WGS) entry which is preliminary data.</text>
</comment>
<reference evidence="2 3" key="1">
    <citation type="submission" date="2015-01" db="EMBL/GenBank/DDBJ databases">
        <title>Vibrio sp. C94 JCM 19241 whole genome shotgun sequence.</title>
        <authorList>
            <person name="Sawabe T."/>
            <person name="Meirelles P."/>
            <person name="Feng G."/>
            <person name="Sayaka M."/>
            <person name="Hattori M."/>
            <person name="Ohkuma M."/>
        </authorList>
    </citation>
    <scope>NUCLEOTIDE SEQUENCE [LARGE SCALE GENOMIC DNA]</scope>
    <source>
        <strain evidence="3">JCM 19241</strain>
    </source>
</reference>
<feature type="signal peptide" evidence="1">
    <location>
        <begin position="1"/>
        <end position="27"/>
    </location>
</feature>
<proteinExistence type="predicted"/>
<dbReference type="EMBL" id="BBSC01000010">
    <property type="protein sequence ID" value="GAM77772.1"/>
    <property type="molecule type" value="Genomic_DNA"/>
</dbReference>